<feature type="transmembrane region" description="Helical" evidence="1">
    <location>
        <begin position="248"/>
        <end position="268"/>
    </location>
</feature>
<dbReference type="PANTHER" id="PTHR23360">
    <property type="entry name" value="G-PROTEIN COUPLED RECEPTORS FAMILY 1 PROFILE DOMAIN-CONTAINING PROTEIN-RELATED"/>
    <property type="match status" value="1"/>
</dbReference>
<keyword evidence="1" id="KW-0812">Transmembrane</keyword>
<dbReference type="Proteomes" id="UP000492821">
    <property type="component" value="Unassembled WGS sequence"/>
</dbReference>
<feature type="transmembrane region" description="Helical" evidence="1">
    <location>
        <begin position="6"/>
        <end position="29"/>
    </location>
</feature>
<evidence type="ECO:0000313" key="2">
    <source>
        <dbReference type="Proteomes" id="UP000492821"/>
    </source>
</evidence>
<sequence length="308" mass="34432">MPRDLTPYYLYIIEGSVIIFLSASLATVILVTPRFVKQKEYVLLAINVLFDAVFGLQYLLEGNYLLGVYTTYKDVIPMTTRWYCYTAVASQIMIILTPAIGLMAFANALDRLFMITYPGKYNKLGVSYPLLILCAVIICSLPTTIMAFIEVYAARDEEQPQTCLLQRTISPFLQYATRIIRIGATLAAVPLYIPILYKVRTVLRHSGAVGNTQKREIKLTLTIALITVNQVALFTVPDILVLVSSASFVYFVMNLNKGVINLFIILYCQRDIRHHIFTCGKARSRLTSRTTAVGQKTETKAGSGLPVS</sequence>
<feature type="transmembrane region" description="Helical" evidence="1">
    <location>
        <begin position="217"/>
        <end position="236"/>
    </location>
</feature>
<evidence type="ECO:0000256" key="1">
    <source>
        <dbReference type="SAM" id="Phobius"/>
    </source>
</evidence>
<reference evidence="2" key="1">
    <citation type="journal article" date="2013" name="Genetics">
        <title>The draft genome and transcriptome of Panagrellus redivivus are shaped by the harsh demands of a free-living lifestyle.</title>
        <authorList>
            <person name="Srinivasan J."/>
            <person name="Dillman A.R."/>
            <person name="Macchietto M.G."/>
            <person name="Heikkinen L."/>
            <person name="Lakso M."/>
            <person name="Fracchia K.M."/>
            <person name="Antoshechkin I."/>
            <person name="Mortazavi A."/>
            <person name="Wong G."/>
            <person name="Sternberg P.W."/>
        </authorList>
    </citation>
    <scope>NUCLEOTIDE SEQUENCE [LARGE SCALE GENOMIC DNA]</scope>
    <source>
        <strain evidence="2">MT8872</strain>
    </source>
</reference>
<feature type="transmembrane region" description="Helical" evidence="1">
    <location>
        <begin position="80"/>
        <end position="105"/>
    </location>
</feature>
<dbReference type="PANTHER" id="PTHR23360:SF26">
    <property type="entry name" value="G-PROTEIN COUPLED RECEPTORS FAMILY 1 PROFILE DOMAIN-CONTAINING PROTEIN"/>
    <property type="match status" value="1"/>
</dbReference>
<proteinExistence type="predicted"/>
<reference evidence="3" key="2">
    <citation type="submission" date="2020-10" db="UniProtKB">
        <authorList>
            <consortium name="WormBaseParasite"/>
        </authorList>
    </citation>
    <scope>IDENTIFICATION</scope>
</reference>
<organism evidence="2 3">
    <name type="scientific">Panagrellus redivivus</name>
    <name type="common">Microworm</name>
    <dbReference type="NCBI Taxonomy" id="6233"/>
    <lineage>
        <taxon>Eukaryota</taxon>
        <taxon>Metazoa</taxon>
        <taxon>Ecdysozoa</taxon>
        <taxon>Nematoda</taxon>
        <taxon>Chromadorea</taxon>
        <taxon>Rhabditida</taxon>
        <taxon>Tylenchina</taxon>
        <taxon>Panagrolaimomorpha</taxon>
        <taxon>Panagrolaimoidea</taxon>
        <taxon>Panagrolaimidae</taxon>
        <taxon>Panagrellus</taxon>
    </lineage>
</organism>
<feature type="transmembrane region" description="Helical" evidence="1">
    <location>
        <begin position="126"/>
        <end position="149"/>
    </location>
</feature>
<protein>
    <submittedName>
        <fullName evidence="3">G_PROTEIN_RECEP_F1_2 domain-containing protein</fullName>
    </submittedName>
</protein>
<name>A0A7E4ZYL9_PANRE</name>
<dbReference type="AlphaFoldDB" id="A0A7E4ZYL9"/>
<dbReference type="InterPro" id="IPR047130">
    <property type="entry name" value="7TM_GPCR_Srsx_nematod"/>
</dbReference>
<feature type="transmembrane region" description="Helical" evidence="1">
    <location>
        <begin position="179"/>
        <end position="197"/>
    </location>
</feature>
<keyword evidence="1" id="KW-1133">Transmembrane helix</keyword>
<accession>A0A7E4ZYL9</accession>
<feature type="transmembrane region" description="Helical" evidence="1">
    <location>
        <begin position="41"/>
        <end position="60"/>
    </location>
</feature>
<dbReference type="Gene3D" id="1.20.1070.10">
    <property type="entry name" value="Rhodopsin 7-helix transmembrane proteins"/>
    <property type="match status" value="1"/>
</dbReference>
<dbReference type="WBParaSite" id="Pan_g3808.t1">
    <property type="protein sequence ID" value="Pan_g3808.t1"/>
    <property type="gene ID" value="Pan_g3808"/>
</dbReference>
<dbReference type="SUPFAM" id="SSF81321">
    <property type="entry name" value="Family A G protein-coupled receptor-like"/>
    <property type="match status" value="1"/>
</dbReference>
<keyword evidence="1" id="KW-0472">Membrane</keyword>
<evidence type="ECO:0000313" key="3">
    <source>
        <dbReference type="WBParaSite" id="Pan_g3808.t1"/>
    </source>
</evidence>
<keyword evidence="2" id="KW-1185">Reference proteome</keyword>